<protein>
    <submittedName>
        <fullName evidence="1">Uncharacterized protein</fullName>
    </submittedName>
</protein>
<dbReference type="GeneID" id="301315271"/>
<organism evidence="1 2">
    <name type="scientific">Micromonospora carbonacea</name>
    <dbReference type="NCBI Taxonomy" id="47853"/>
    <lineage>
        <taxon>Bacteria</taxon>
        <taxon>Bacillati</taxon>
        <taxon>Actinomycetota</taxon>
        <taxon>Actinomycetes</taxon>
        <taxon>Micromonosporales</taxon>
        <taxon>Micromonosporaceae</taxon>
        <taxon>Micromonospora</taxon>
    </lineage>
</organism>
<reference evidence="1 2" key="1">
    <citation type="submission" date="2020-07" db="EMBL/GenBank/DDBJ databases">
        <title>A bifunctional nitrone conjugated secondary metabolite targeting the ribosome.</title>
        <authorList>
            <person name="Limbrick E.M."/>
            <person name="Graf M."/>
            <person name="Derewacz D.K."/>
            <person name="Nguyen F."/>
            <person name="Spraggins J.M."/>
            <person name="Wieland M."/>
            <person name="Ynigez-Gutierrez A.E."/>
            <person name="Reisman B.J."/>
            <person name="Zinshteyn B."/>
            <person name="McCulloch K."/>
            <person name="Iverson T.M."/>
            <person name="Green R."/>
            <person name="Wilson D.N."/>
            <person name="Bachmann B.O."/>
        </authorList>
    </citation>
    <scope>NUCLEOTIDE SEQUENCE [LARGE SCALE GENOMIC DNA]</scope>
    <source>
        <strain evidence="2">aurantiaca</strain>
    </source>
</reference>
<proteinExistence type="predicted"/>
<accession>A0A7H8XUD6</accession>
<dbReference type="EMBL" id="CP058322">
    <property type="protein sequence ID" value="QLD28220.1"/>
    <property type="molecule type" value="Genomic_DNA"/>
</dbReference>
<dbReference type="Proteomes" id="UP000509335">
    <property type="component" value="Chromosome"/>
</dbReference>
<gene>
    <name evidence="1" type="ORF">HXZ27_31760</name>
</gene>
<sequence>MSVKHPATPLTTTEALLFTDVAKGATASTVDGPGPALLACAFAVGVVAPFPSSGETVVVEQDRTRARPDQAVNRSAR</sequence>
<evidence type="ECO:0000313" key="2">
    <source>
        <dbReference type="Proteomes" id="UP000509335"/>
    </source>
</evidence>
<dbReference type="AlphaFoldDB" id="A0A7H8XUD6"/>
<evidence type="ECO:0000313" key="1">
    <source>
        <dbReference type="EMBL" id="QLD28220.1"/>
    </source>
</evidence>
<name>A0A7H8XUD6_9ACTN</name>
<dbReference type="RefSeq" id="WP_141724021.1">
    <property type="nucleotide sequence ID" value="NZ_CBDRIN010000030.1"/>
</dbReference>
<dbReference type="KEGG" id="mcab:HXZ27_31760"/>